<dbReference type="EMBL" id="BAABFR010000141">
    <property type="protein sequence ID" value="GAA4405585.1"/>
    <property type="molecule type" value="Genomic_DNA"/>
</dbReference>
<feature type="domain" description="Ribbon-helix-helix protein CopG" evidence="1">
    <location>
        <begin position="7"/>
        <end position="44"/>
    </location>
</feature>
<reference evidence="3" key="1">
    <citation type="journal article" date="2019" name="Int. J. Syst. Evol. Microbiol.">
        <title>The Global Catalogue of Microorganisms (GCM) 10K type strain sequencing project: providing services to taxonomists for standard genome sequencing and annotation.</title>
        <authorList>
            <consortium name="The Broad Institute Genomics Platform"/>
            <consortium name="The Broad Institute Genome Sequencing Center for Infectious Disease"/>
            <person name="Wu L."/>
            <person name="Ma J."/>
        </authorList>
    </citation>
    <scope>NUCLEOTIDE SEQUENCE [LARGE SCALE GENOMIC DNA]</scope>
    <source>
        <strain evidence="3">JCM 17688</strain>
    </source>
</reference>
<evidence type="ECO:0000313" key="2">
    <source>
        <dbReference type="EMBL" id="GAA4405585.1"/>
    </source>
</evidence>
<dbReference type="InterPro" id="IPR002145">
    <property type="entry name" value="CopG"/>
</dbReference>
<evidence type="ECO:0000313" key="3">
    <source>
        <dbReference type="Proteomes" id="UP001500635"/>
    </source>
</evidence>
<proteinExistence type="predicted"/>
<organism evidence="2 3">
    <name type="scientific">Tsukamurella soli</name>
    <dbReference type="NCBI Taxonomy" id="644556"/>
    <lineage>
        <taxon>Bacteria</taxon>
        <taxon>Bacillati</taxon>
        <taxon>Actinomycetota</taxon>
        <taxon>Actinomycetes</taxon>
        <taxon>Mycobacteriales</taxon>
        <taxon>Tsukamurellaceae</taxon>
        <taxon>Tsukamurella</taxon>
    </lineage>
</organism>
<sequence length="76" mass="8580">MVAKDKISITVDSSVLSAIDADATSSGLNRSEMIERAMRNEHLRLQLEQYRNVTVPKLGIDEYAESLYVANRRLEP</sequence>
<evidence type="ECO:0000259" key="1">
    <source>
        <dbReference type="Pfam" id="PF01402"/>
    </source>
</evidence>
<gene>
    <name evidence="2" type="ORF">GCM10023147_48800</name>
</gene>
<accession>A0ABP8KG38</accession>
<name>A0ABP8KG38_9ACTN</name>
<comment type="caution">
    <text evidence="2">The sequence shown here is derived from an EMBL/GenBank/DDBJ whole genome shotgun (WGS) entry which is preliminary data.</text>
</comment>
<dbReference type="Pfam" id="PF01402">
    <property type="entry name" value="RHH_1"/>
    <property type="match status" value="1"/>
</dbReference>
<protein>
    <submittedName>
        <fullName evidence="2">Ribbon-helix-helix protein, CopG family</fullName>
    </submittedName>
</protein>
<keyword evidence="3" id="KW-1185">Reference proteome</keyword>
<dbReference type="Proteomes" id="UP001500635">
    <property type="component" value="Unassembled WGS sequence"/>
</dbReference>